<evidence type="ECO:0000256" key="1">
    <source>
        <dbReference type="SAM" id="SignalP"/>
    </source>
</evidence>
<dbReference type="Proteomes" id="UP000307507">
    <property type="component" value="Unassembled WGS sequence"/>
</dbReference>
<feature type="signal peptide" evidence="1">
    <location>
        <begin position="1"/>
        <end position="22"/>
    </location>
</feature>
<dbReference type="OrthoDB" id="1377460at2"/>
<evidence type="ECO:0000313" key="3">
    <source>
        <dbReference type="Proteomes" id="UP000307507"/>
    </source>
</evidence>
<accession>A0A4S3ZZB8</accession>
<keyword evidence="3" id="KW-1185">Reference proteome</keyword>
<feature type="chain" id="PRO_5020955422" description="Calx-beta domain-containing protein" evidence="1">
    <location>
        <begin position="23"/>
        <end position="342"/>
    </location>
</feature>
<name>A0A4S3ZZB8_9FLAO</name>
<dbReference type="EMBL" id="SSNZ01000002">
    <property type="protein sequence ID" value="THF51311.1"/>
    <property type="molecule type" value="Genomic_DNA"/>
</dbReference>
<reference evidence="2 3" key="1">
    <citation type="submission" date="2019-04" db="EMBL/GenBank/DDBJ databases">
        <title>Flavobacterium sp. nov. isolated from construction timber.</title>
        <authorList>
            <person name="Lin S.-Y."/>
            <person name="Chang C.-T."/>
            <person name="Young C.-C."/>
        </authorList>
    </citation>
    <scope>NUCLEOTIDE SEQUENCE [LARGE SCALE GENOMIC DNA]</scope>
    <source>
        <strain evidence="2 3">CC-CTC003</strain>
    </source>
</reference>
<evidence type="ECO:0000313" key="2">
    <source>
        <dbReference type="EMBL" id="THF51311.1"/>
    </source>
</evidence>
<comment type="caution">
    <text evidence="2">The sequence shown here is derived from an EMBL/GenBank/DDBJ whole genome shotgun (WGS) entry which is preliminary data.</text>
</comment>
<dbReference type="PROSITE" id="PS51257">
    <property type="entry name" value="PROKAR_LIPOPROTEIN"/>
    <property type="match status" value="1"/>
</dbReference>
<dbReference type="Gene3D" id="2.60.40.2030">
    <property type="match status" value="1"/>
</dbReference>
<dbReference type="AlphaFoldDB" id="A0A4S3ZZB8"/>
<proteinExistence type="predicted"/>
<keyword evidence="1" id="KW-0732">Signal</keyword>
<dbReference type="RefSeq" id="WP_136402297.1">
    <property type="nucleotide sequence ID" value="NZ_SSNZ01000002.1"/>
</dbReference>
<organism evidence="2 3">
    <name type="scientific">Flavobacterium supellecticarium</name>
    <dbReference type="NCBI Taxonomy" id="2565924"/>
    <lineage>
        <taxon>Bacteria</taxon>
        <taxon>Pseudomonadati</taxon>
        <taxon>Bacteroidota</taxon>
        <taxon>Flavobacteriia</taxon>
        <taxon>Flavobacteriales</taxon>
        <taxon>Flavobacteriaceae</taxon>
        <taxon>Flavobacterium</taxon>
    </lineage>
</organism>
<dbReference type="InterPro" id="IPR038081">
    <property type="entry name" value="CalX-like_sf"/>
</dbReference>
<evidence type="ECO:0008006" key="4">
    <source>
        <dbReference type="Google" id="ProtNLM"/>
    </source>
</evidence>
<protein>
    <recommendedName>
        <fullName evidence="4">Calx-beta domain-containing protein</fullName>
    </recommendedName>
</protein>
<gene>
    <name evidence="2" type="ORF">E6C50_05955</name>
</gene>
<sequence length="342" mass="36265">MKKNKRYLSSALALLFSGLAFVSCNDNDPDFVYNEKPAISPEFSAYTVNEGDAVTLVLKTSKVSNVPMEVKLEVLGNSTATLGDDFTLPGLEVGAEDGLGTDGFLVTFPANTSTYTITIPTVLDNEYEQDELLALKLTGAHNMNGTIDQTVNITIKNVVKDELDLTLAWDKTFEAGGQTYSLCDIEYDVDILVFDSGFNPVGDGAQTGDCPEHLVMPLADYPNGTYLIVGYLYGDAGVPAAGLPEFNIPITVDYVRGGSATLQAGSYTQTTGYLTSNSQGENSAGAGNGDITIIAAVKVENGVFTILNPNDNSVIAQGRSASTVNKMAAAFKAKASLKKNKK</sequence>
<dbReference type="SUPFAM" id="SSF141072">
    <property type="entry name" value="CalX-like"/>
    <property type="match status" value="1"/>
</dbReference>